<proteinExistence type="predicted"/>
<keyword evidence="3" id="KW-1185">Reference proteome</keyword>
<evidence type="ECO:0000313" key="3">
    <source>
        <dbReference type="Proteomes" id="UP001362999"/>
    </source>
</evidence>
<dbReference type="InterPro" id="IPR000313">
    <property type="entry name" value="PWWP_dom"/>
</dbReference>
<evidence type="ECO:0000259" key="1">
    <source>
        <dbReference type="SMART" id="SM00293"/>
    </source>
</evidence>
<name>A0AAV9ZIC1_9AGAR</name>
<sequence length="289" mass="32654">MKVKKSRNGVKRLKSARSPNEVFSVGNVVLAKVRGFRKWPAMVVDQKSLPETVLNVPRAKVLTPSLHLCPSSRSAWCSPENLESFSVIKISKIFNSGRKIQKDFKEGLEIAAQLLMGTGKSLETLGRGANMGEDRKPKTDGAESLKMKVEVNEDFVDGIEEIGRRWRRDLQKTFFPADKSQIKSEMMPAMDELFGTIEDRIDISFKMLCSCKIGKIMRYIHALPVGEIPCHSDFRFRERAVELVEKWKLVVLAQVQIESAGQLVLDSLLRQAHLLEMNGSLKQRVNRNA</sequence>
<organism evidence="2 3">
    <name type="scientific">Favolaschia claudopus</name>
    <dbReference type="NCBI Taxonomy" id="2862362"/>
    <lineage>
        <taxon>Eukaryota</taxon>
        <taxon>Fungi</taxon>
        <taxon>Dikarya</taxon>
        <taxon>Basidiomycota</taxon>
        <taxon>Agaricomycotina</taxon>
        <taxon>Agaricomycetes</taxon>
        <taxon>Agaricomycetidae</taxon>
        <taxon>Agaricales</taxon>
        <taxon>Marasmiineae</taxon>
        <taxon>Mycenaceae</taxon>
        <taxon>Favolaschia</taxon>
    </lineage>
</organism>
<dbReference type="Gene3D" id="2.30.30.140">
    <property type="match status" value="1"/>
</dbReference>
<protein>
    <recommendedName>
        <fullName evidence="1">PWWP domain-containing protein</fullName>
    </recommendedName>
</protein>
<dbReference type="Pfam" id="PF00855">
    <property type="entry name" value="PWWP"/>
    <property type="match status" value="1"/>
</dbReference>
<gene>
    <name evidence="2" type="ORF">R3P38DRAFT_2807873</name>
</gene>
<accession>A0AAV9ZIC1</accession>
<dbReference type="AlphaFoldDB" id="A0AAV9ZIC1"/>
<evidence type="ECO:0000313" key="2">
    <source>
        <dbReference type="EMBL" id="KAK6981669.1"/>
    </source>
</evidence>
<dbReference type="Proteomes" id="UP001362999">
    <property type="component" value="Unassembled WGS sequence"/>
</dbReference>
<comment type="caution">
    <text evidence="2">The sequence shown here is derived from an EMBL/GenBank/DDBJ whole genome shotgun (WGS) entry which is preliminary data.</text>
</comment>
<dbReference type="SMART" id="SM00293">
    <property type="entry name" value="PWWP"/>
    <property type="match status" value="1"/>
</dbReference>
<dbReference type="SUPFAM" id="SSF63748">
    <property type="entry name" value="Tudor/PWWP/MBT"/>
    <property type="match status" value="1"/>
</dbReference>
<dbReference type="EMBL" id="JAWWNJ010000148">
    <property type="protein sequence ID" value="KAK6981669.1"/>
    <property type="molecule type" value="Genomic_DNA"/>
</dbReference>
<feature type="domain" description="PWWP" evidence="1">
    <location>
        <begin position="23"/>
        <end position="86"/>
    </location>
</feature>
<reference evidence="2 3" key="1">
    <citation type="journal article" date="2024" name="J Genomics">
        <title>Draft genome sequencing and assembly of Favolaschia claudopus CIRM-BRFM 2984 isolated from oak limbs.</title>
        <authorList>
            <person name="Navarro D."/>
            <person name="Drula E."/>
            <person name="Chaduli D."/>
            <person name="Cazenave R."/>
            <person name="Ahrendt S."/>
            <person name="Wang J."/>
            <person name="Lipzen A."/>
            <person name="Daum C."/>
            <person name="Barry K."/>
            <person name="Grigoriev I.V."/>
            <person name="Favel A."/>
            <person name="Rosso M.N."/>
            <person name="Martin F."/>
        </authorList>
    </citation>
    <scope>NUCLEOTIDE SEQUENCE [LARGE SCALE GENOMIC DNA]</scope>
    <source>
        <strain evidence="2 3">CIRM-BRFM 2984</strain>
    </source>
</reference>